<sequence length="71" mass="7556">MHAAGLYLPAVSHSMNARSPAVSPVNAQGTSDVEESGRGWGQGKPREPEKPRASGRQERRDAEASLADLTE</sequence>
<dbReference type="EMBL" id="CP034687">
    <property type="protein sequence ID" value="AZS84870.1"/>
    <property type="molecule type" value="Genomic_DNA"/>
</dbReference>
<feature type="compositionally biased region" description="Basic and acidic residues" evidence="1">
    <location>
        <begin position="44"/>
        <end position="63"/>
    </location>
</feature>
<accession>A0A3Q9KN79</accession>
<evidence type="ECO:0000313" key="4">
    <source>
        <dbReference type="Proteomes" id="UP000271291"/>
    </source>
</evidence>
<dbReference type="AlphaFoldDB" id="A0A3Q9KN79"/>
<evidence type="ECO:0000313" key="5">
    <source>
        <dbReference type="Proteomes" id="UP000501753"/>
    </source>
</evidence>
<feature type="region of interest" description="Disordered" evidence="1">
    <location>
        <begin position="15"/>
        <end position="71"/>
    </location>
</feature>
<dbReference type="Proteomes" id="UP000501753">
    <property type="component" value="Chromosome"/>
</dbReference>
<evidence type="ECO:0000313" key="3">
    <source>
        <dbReference type="EMBL" id="QCN88277.1"/>
    </source>
</evidence>
<gene>
    <name evidence="3" type="ORF">DDJ31_27630</name>
    <name evidence="2" type="ORF">ELQ87_11675</name>
</gene>
<dbReference type="Proteomes" id="UP000271291">
    <property type="component" value="Chromosome"/>
</dbReference>
<dbReference type="OrthoDB" id="4305215at2"/>
<dbReference type="KEGG" id="sgd:ELQ87_11675"/>
<keyword evidence="5" id="KW-1185">Reference proteome</keyword>
<reference evidence="3 5" key="1">
    <citation type="submission" date="2018-04" db="EMBL/GenBank/DDBJ databases">
        <title>Complete genome sequences of Streptomyces griseoviridis K61 and characterization of antagonistic properties of biological control agents.</title>
        <authorList>
            <person name="Mariita R.M."/>
            <person name="Sello J.K."/>
        </authorList>
    </citation>
    <scope>NUCLEOTIDE SEQUENCE [LARGE SCALE GENOMIC DNA]</scope>
    <source>
        <strain evidence="3 5">K61</strain>
    </source>
</reference>
<evidence type="ECO:0000313" key="2">
    <source>
        <dbReference type="EMBL" id="AZS84870.1"/>
    </source>
</evidence>
<reference evidence="2 4" key="2">
    <citation type="submission" date="2018-12" db="EMBL/GenBank/DDBJ databases">
        <title>Streptomyces griseoviridis F1-27 complete genome.</title>
        <authorList>
            <person name="Mariita R.M."/>
            <person name="Sello J.K."/>
        </authorList>
    </citation>
    <scope>NUCLEOTIDE SEQUENCE [LARGE SCALE GENOMIC DNA]</scope>
    <source>
        <strain evidence="2 4">F1-27</strain>
    </source>
</reference>
<name>A0A3Q9KN79_STRGD</name>
<dbReference type="EMBL" id="CP029078">
    <property type="protein sequence ID" value="QCN88277.1"/>
    <property type="molecule type" value="Genomic_DNA"/>
</dbReference>
<protein>
    <submittedName>
        <fullName evidence="2">Uncharacterized protein</fullName>
    </submittedName>
</protein>
<organism evidence="2 4">
    <name type="scientific">Streptomyces griseoviridis</name>
    <dbReference type="NCBI Taxonomy" id="45398"/>
    <lineage>
        <taxon>Bacteria</taxon>
        <taxon>Bacillati</taxon>
        <taxon>Actinomycetota</taxon>
        <taxon>Actinomycetes</taxon>
        <taxon>Kitasatosporales</taxon>
        <taxon>Streptomycetaceae</taxon>
        <taxon>Streptomyces</taxon>
    </lineage>
</organism>
<evidence type="ECO:0000256" key="1">
    <source>
        <dbReference type="SAM" id="MobiDB-lite"/>
    </source>
</evidence>
<proteinExistence type="predicted"/>